<protein>
    <submittedName>
        <fullName evidence="3">Uncharacterized protein</fullName>
    </submittedName>
</protein>
<dbReference type="PANTHER" id="PTHR38402">
    <property type="entry name" value="MITOCHONDRIAL OUTER MEMBRANE PROTEIN OM14"/>
    <property type="match status" value="1"/>
</dbReference>
<keyword evidence="2" id="KW-0812">Transmembrane</keyword>
<evidence type="ECO:0000313" key="3">
    <source>
        <dbReference type="EMBL" id="KKZ62267.1"/>
    </source>
</evidence>
<keyword evidence="2" id="KW-0472">Membrane</keyword>
<feature type="compositionally biased region" description="Polar residues" evidence="1">
    <location>
        <begin position="59"/>
        <end position="69"/>
    </location>
</feature>
<dbReference type="GO" id="GO:0006626">
    <property type="term" value="P:protein targeting to mitochondrion"/>
    <property type="evidence" value="ECO:0007669"/>
    <property type="project" value="TreeGrafter"/>
</dbReference>
<dbReference type="VEuPathDB" id="FungiDB:EMCG_00434"/>
<gene>
    <name evidence="3" type="ORF">EMCG_00434</name>
</gene>
<organism evidence="3 4">
    <name type="scientific">[Emmonsia] crescens</name>
    <dbReference type="NCBI Taxonomy" id="73230"/>
    <lineage>
        <taxon>Eukaryota</taxon>
        <taxon>Fungi</taxon>
        <taxon>Dikarya</taxon>
        <taxon>Ascomycota</taxon>
        <taxon>Pezizomycotina</taxon>
        <taxon>Eurotiomycetes</taxon>
        <taxon>Eurotiomycetidae</taxon>
        <taxon>Onygenales</taxon>
        <taxon>Ajellomycetaceae</taxon>
        <taxon>Emergomyces</taxon>
    </lineage>
</organism>
<feature type="compositionally biased region" description="Basic and acidic residues" evidence="1">
    <location>
        <begin position="70"/>
        <end position="84"/>
    </location>
</feature>
<proteinExistence type="predicted"/>
<reference evidence="4" key="1">
    <citation type="journal article" date="2015" name="PLoS Genet.">
        <title>The dynamic genome and transcriptome of the human fungal pathogen Blastomyces and close relative Emmonsia.</title>
        <authorList>
            <person name="Munoz J.F."/>
            <person name="Gauthier G.M."/>
            <person name="Desjardins C.A."/>
            <person name="Gallo J.E."/>
            <person name="Holder J."/>
            <person name="Sullivan T.D."/>
            <person name="Marty A.J."/>
            <person name="Carmen J.C."/>
            <person name="Chen Z."/>
            <person name="Ding L."/>
            <person name="Gujja S."/>
            <person name="Magrini V."/>
            <person name="Misas E."/>
            <person name="Mitreva M."/>
            <person name="Priest M."/>
            <person name="Saif S."/>
            <person name="Whiston E.A."/>
            <person name="Young S."/>
            <person name="Zeng Q."/>
            <person name="Goldman W.E."/>
            <person name="Mardis E.R."/>
            <person name="Taylor J.W."/>
            <person name="McEwen J.G."/>
            <person name="Clay O.K."/>
            <person name="Klein B.S."/>
            <person name="Cuomo C.A."/>
        </authorList>
    </citation>
    <scope>NUCLEOTIDE SEQUENCE [LARGE SCALE GENOMIC DNA]</scope>
    <source>
        <strain evidence="4">UAMH 3008</strain>
    </source>
</reference>
<dbReference type="GO" id="GO:0005741">
    <property type="term" value="C:mitochondrial outer membrane"/>
    <property type="evidence" value="ECO:0007669"/>
    <property type="project" value="InterPro"/>
</dbReference>
<keyword evidence="2" id="KW-1133">Transmembrane helix</keyword>
<accession>A0A0G2HVL7</accession>
<dbReference type="PANTHER" id="PTHR38402:SF1">
    <property type="entry name" value="MITOCHONDRIAL OUTER MEMBRANE PROTEIN OM14"/>
    <property type="match status" value="1"/>
</dbReference>
<feature type="compositionally biased region" description="Basic residues" evidence="1">
    <location>
        <begin position="93"/>
        <end position="105"/>
    </location>
</feature>
<feature type="transmembrane region" description="Helical" evidence="2">
    <location>
        <begin position="155"/>
        <end position="173"/>
    </location>
</feature>
<evidence type="ECO:0000313" key="4">
    <source>
        <dbReference type="Proteomes" id="UP000034164"/>
    </source>
</evidence>
<comment type="caution">
    <text evidence="3">The sequence shown here is derived from an EMBL/GenBank/DDBJ whole genome shotgun (WGS) entry which is preliminary data.</text>
</comment>
<sequence length="185" mass="20201">MSYAEAVSHGARQSPRELTYTYTAAPQPREIQVADAEQPTSSLIDVDSPHISSVPPAYESQTIKTTTQADRIEREREENQRREEAEAEAARAAARHARGKAKTAKNKAAAAKSTLSRNKTNPVVLVNAVLIAIAGAGLGFGAYRKHVRGALTWRVMGMWSGAVGAVGVVDYYVSKWFFQNKYPPK</sequence>
<evidence type="ECO:0000256" key="2">
    <source>
        <dbReference type="SAM" id="Phobius"/>
    </source>
</evidence>
<evidence type="ECO:0000256" key="1">
    <source>
        <dbReference type="SAM" id="MobiDB-lite"/>
    </source>
</evidence>
<dbReference type="AlphaFoldDB" id="A0A0G2HVL7"/>
<dbReference type="InterPro" id="IPR039454">
    <property type="entry name" value="OM14"/>
</dbReference>
<feature type="region of interest" description="Disordered" evidence="1">
    <location>
        <begin position="32"/>
        <end position="114"/>
    </location>
</feature>
<dbReference type="GO" id="GO:1990593">
    <property type="term" value="F:nascent polypeptide-associated complex binding"/>
    <property type="evidence" value="ECO:0007669"/>
    <property type="project" value="InterPro"/>
</dbReference>
<feature type="transmembrane region" description="Helical" evidence="2">
    <location>
        <begin position="123"/>
        <end position="143"/>
    </location>
</feature>
<dbReference type="Proteomes" id="UP000034164">
    <property type="component" value="Unassembled WGS sequence"/>
</dbReference>
<dbReference type="OrthoDB" id="5422928at2759"/>
<name>A0A0G2HVL7_9EURO</name>
<dbReference type="EMBL" id="LCZI01001147">
    <property type="protein sequence ID" value="KKZ62267.1"/>
    <property type="molecule type" value="Genomic_DNA"/>
</dbReference>